<dbReference type="OrthoDB" id="9787129at2"/>
<feature type="transmembrane region" description="Helical" evidence="1">
    <location>
        <begin position="63"/>
        <end position="81"/>
    </location>
</feature>
<evidence type="ECO:0000313" key="3">
    <source>
        <dbReference type="Proteomes" id="UP000249720"/>
    </source>
</evidence>
<feature type="transmembrane region" description="Helical" evidence="1">
    <location>
        <begin position="5"/>
        <end position="21"/>
    </location>
</feature>
<dbReference type="InterPro" id="IPR003474">
    <property type="entry name" value="Glcn_transporter"/>
</dbReference>
<dbReference type="GO" id="GO:0005886">
    <property type="term" value="C:plasma membrane"/>
    <property type="evidence" value="ECO:0007669"/>
    <property type="project" value="TreeGrafter"/>
</dbReference>
<feature type="transmembrane region" description="Helical" evidence="1">
    <location>
        <begin position="135"/>
        <end position="156"/>
    </location>
</feature>
<proteinExistence type="predicted"/>
<accession>A0A2W7RRA1</accession>
<feature type="transmembrane region" description="Helical" evidence="1">
    <location>
        <begin position="299"/>
        <end position="321"/>
    </location>
</feature>
<evidence type="ECO:0000256" key="1">
    <source>
        <dbReference type="SAM" id="Phobius"/>
    </source>
</evidence>
<organism evidence="2 3">
    <name type="scientific">Hydrotalea sandarakina</name>
    <dbReference type="NCBI Taxonomy" id="1004304"/>
    <lineage>
        <taxon>Bacteria</taxon>
        <taxon>Pseudomonadati</taxon>
        <taxon>Bacteroidota</taxon>
        <taxon>Chitinophagia</taxon>
        <taxon>Chitinophagales</taxon>
        <taxon>Chitinophagaceae</taxon>
        <taxon>Hydrotalea</taxon>
    </lineage>
</organism>
<feature type="transmembrane region" description="Helical" evidence="1">
    <location>
        <begin position="417"/>
        <end position="439"/>
    </location>
</feature>
<sequence>MIQLMIVFIVAIALLVLLTVQYRWPPFIALCLAAVVVGIGMQMPIETMIVTIKTSLGNTVQSIGLLIVLGTILGGLLEYSQATTVMANVILKWIGERRATLAMSLTGFLVGLPIFCDSGYIVLSGINQSLARKTGMPMLVLAVCLSTGLLAVHALVPPHPGITAAAVALKVDLGNLLWMGILVAIPTMFVAYFWGRYAAKKWDDVALKQQVPDTLSTEMKQSYPSAFMAFLPIIVPILLIAGRSILLTYGKNIQLPTFIIWLGTPEVALFVGILLALYSALQNNKANIPVILQTAVEKAAGIILITAGGGAFGAILAAANIHQYATILPMQQMGIFFPFLIAVLLKTAQGSTTVAVITAASIVLPFLNVLGLSTGNGPAFAVLAMGAGSLIVSHPNDSYFWVVTKFSSLEMKPMLRVYTIATLWMGLTAMGIIFLLSLMQ</sequence>
<dbReference type="EMBL" id="QKZV01000004">
    <property type="protein sequence ID" value="PZX62921.1"/>
    <property type="molecule type" value="Genomic_DNA"/>
</dbReference>
<dbReference type="PANTHER" id="PTHR30354:SF11">
    <property type="entry name" value="PERMEASE"/>
    <property type="match status" value="1"/>
</dbReference>
<feature type="transmembrane region" description="Helical" evidence="1">
    <location>
        <begin position="378"/>
        <end position="396"/>
    </location>
</feature>
<feature type="transmembrane region" description="Helical" evidence="1">
    <location>
        <begin position="27"/>
        <end position="51"/>
    </location>
</feature>
<gene>
    <name evidence="2" type="ORF">LX80_01616</name>
</gene>
<reference evidence="2 3" key="1">
    <citation type="submission" date="2018-06" db="EMBL/GenBank/DDBJ databases">
        <title>Genomic Encyclopedia of Archaeal and Bacterial Type Strains, Phase II (KMG-II): from individual species to whole genera.</title>
        <authorList>
            <person name="Goeker M."/>
        </authorList>
    </citation>
    <scope>NUCLEOTIDE SEQUENCE [LARGE SCALE GENOMIC DNA]</scope>
    <source>
        <strain evidence="2 3">DSM 23241</strain>
    </source>
</reference>
<feature type="transmembrane region" description="Helical" evidence="1">
    <location>
        <begin position="176"/>
        <end position="194"/>
    </location>
</feature>
<keyword evidence="1" id="KW-0472">Membrane</keyword>
<feature type="transmembrane region" description="Helical" evidence="1">
    <location>
        <begin position="101"/>
        <end position="123"/>
    </location>
</feature>
<name>A0A2W7RRA1_9BACT</name>
<evidence type="ECO:0000313" key="2">
    <source>
        <dbReference type="EMBL" id="PZX62921.1"/>
    </source>
</evidence>
<dbReference type="Proteomes" id="UP000249720">
    <property type="component" value="Unassembled WGS sequence"/>
</dbReference>
<dbReference type="PANTHER" id="PTHR30354">
    <property type="entry name" value="GNT FAMILY GLUCONATE TRANSPORTER"/>
    <property type="match status" value="1"/>
</dbReference>
<dbReference type="AlphaFoldDB" id="A0A2W7RRA1"/>
<keyword evidence="1" id="KW-0812">Transmembrane</keyword>
<keyword evidence="3" id="KW-1185">Reference proteome</keyword>
<dbReference type="Pfam" id="PF02447">
    <property type="entry name" value="GntP_permease"/>
    <property type="match status" value="1"/>
</dbReference>
<dbReference type="GO" id="GO:0015128">
    <property type="term" value="F:gluconate transmembrane transporter activity"/>
    <property type="evidence" value="ECO:0007669"/>
    <property type="project" value="InterPro"/>
</dbReference>
<comment type="caution">
    <text evidence="2">The sequence shown here is derived from an EMBL/GenBank/DDBJ whole genome shotgun (WGS) entry which is preliminary data.</text>
</comment>
<dbReference type="RefSeq" id="WP_111295052.1">
    <property type="nucleotide sequence ID" value="NZ_QKZV01000004.1"/>
</dbReference>
<feature type="transmembrane region" description="Helical" evidence="1">
    <location>
        <begin position="258"/>
        <end position="278"/>
    </location>
</feature>
<keyword evidence="1" id="KW-1133">Transmembrane helix</keyword>
<protein>
    <submittedName>
        <fullName evidence="2">GntP family gluconate:H+ symporter</fullName>
    </submittedName>
</protein>
<feature type="transmembrane region" description="Helical" evidence="1">
    <location>
        <begin position="226"/>
        <end position="246"/>
    </location>
</feature>